<dbReference type="PANTHER" id="PTHR23037">
    <property type="entry name" value="CYTOKINE RECEPTOR"/>
    <property type="match status" value="1"/>
</dbReference>
<keyword evidence="4 8" id="KW-1133">Transmembrane helix</keyword>
<proteinExistence type="predicted"/>
<keyword evidence="3" id="KW-0732">Signal</keyword>
<dbReference type="InterPro" id="IPR013783">
    <property type="entry name" value="Ig-like_fold"/>
</dbReference>
<evidence type="ECO:0000256" key="3">
    <source>
        <dbReference type="ARBA" id="ARBA00022729"/>
    </source>
</evidence>
<evidence type="ECO:0000256" key="1">
    <source>
        <dbReference type="ARBA" id="ARBA00004479"/>
    </source>
</evidence>
<dbReference type="EMBL" id="JAULUE010002048">
    <property type="protein sequence ID" value="KAK5910407.1"/>
    <property type="molecule type" value="Genomic_DNA"/>
</dbReference>
<dbReference type="PANTHER" id="PTHR23037:SF46">
    <property type="entry name" value="INTERLEUKIN 5 RECEPTOR SUBUNIT ALPHA"/>
    <property type="match status" value="1"/>
</dbReference>
<dbReference type="Gene3D" id="2.60.40.10">
    <property type="entry name" value="Immunoglobulins"/>
    <property type="match status" value="1"/>
</dbReference>
<evidence type="ECO:0000313" key="10">
    <source>
        <dbReference type="EMBL" id="KAK5910407.1"/>
    </source>
</evidence>
<sequence>MLLLPPEAVLCLQSSRAPSEWRVGGRYAMKMFPALRSGLLVLFALQIEADISDVCEDTMSSDEIDVQSTSVQGHKVEMENIDLTCVLYPTNILNCSWSFNTVQQDTQLFVNISICAGNKSVQSPDLTSEEKVGSRSLALHDHKMSHLILHFNFTLRDEWTVYVSKYDLNMLEVLSPPQNISASIKDGGLLVTWGAAHSRADTDPYCFEYQLDMGDQETPKQFSDQLSYREPHVDPSSTYRVTMRTRKDNYCVDFSQWSEWSHAVSVHAAVEQSTLNNLVIVSISLGLPMILLAVLLLLHHQRLSKVLFPPIPRPPQKYKHFLQTNDSSNFFQPTQSAEPRRRSQRCRTWSDRLARLCESSI</sequence>
<evidence type="ECO:0000256" key="4">
    <source>
        <dbReference type="ARBA" id="ARBA00022989"/>
    </source>
</evidence>
<organism evidence="10 11">
    <name type="scientific">Champsocephalus esox</name>
    <name type="common">pike icefish</name>
    <dbReference type="NCBI Taxonomy" id="159716"/>
    <lineage>
        <taxon>Eukaryota</taxon>
        <taxon>Metazoa</taxon>
        <taxon>Chordata</taxon>
        <taxon>Craniata</taxon>
        <taxon>Vertebrata</taxon>
        <taxon>Euteleostomi</taxon>
        <taxon>Actinopterygii</taxon>
        <taxon>Neopterygii</taxon>
        <taxon>Teleostei</taxon>
        <taxon>Neoteleostei</taxon>
        <taxon>Acanthomorphata</taxon>
        <taxon>Eupercaria</taxon>
        <taxon>Perciformes</taxon>
        <taxon>Notothenioidei</taxon>
        <taxon>Channichthyidae</taxon>
        <taxon>Champsocephalus</taxon>
    </lineage>
</organism>
<feature type="domain" description="Fibronectin type-III" evidence="9">
    <location>
        <begin position="176"/>
        <end position="269"/>
    </location>
</feature>
<keyword evidence="7" id="KW-0325">Glycoprotein</keyword>
<accession>A0AAN8CU18</accession>
<gene>
    <name evidence="10" type="ORF">CesoFtcFv8_004244</name>
</gene>
<evidence type="ECO:0000259" key="9">
    <source>
        <dbReference type="PROSITE" id="PS50853"/>
    </source>
</evidence>
<evidence type="ECO:0000256" key="6">
    <source>
        <dbReference type="ARBA" id="ARBA00023170"/>
    </source>
</evidence>
<dbReference type="AlphaFoldDB" id="A0AAN8CU18"/>
<dbReference type="InterPro" id="IPR003961">
    <property type="entry name" value="FN3_dom"/>
</dbReference>
<dbReference type="PROSITE" id="PS50853">
    <property type="entry name" value="FN3"/>
    <property type="match status" value="1"/>
</dbReference>
<comment type="subcellular location">
    <subcellularLocation>
        <location evidence="1">Membrane</location>
        <topology evidence="1">Single-pass type I membrane protein</topology>
    </subcellularLocation>
</comment>
<evidence type="ECO:0000256" key="5">
    <source>
        <dbReference type="ARBA" id="ARBA00023136"/>
    </source>
</evidence>
<keyword evidence="2 8" id="KW-0812">Transmembrane</keyword>
<evidence type="ECO:0000256" key="7">
    <source>
        <dbReference type="ARBA" id="ARBA00023180"/>
    </source>
</evidence>
<evidence type="ECO:0000256" key="2">
    <source>
        <dbReference type="ARBA" id="ARBA00022692"/>
    </source>
</evidence>
<dbReference type="GO" id="GO:0009897">
    <property type="term" value="C:external side of plasma membrane"/>
    <property type="evidence" value="ECO:0007669"/>
    <property type="project" value="TreeGrafter"/>
</dbReference>
<comment type="caution">
    <text evidence="10">The sequence shown here is derived from an EMBL/GenBank/DDBJ whole genome shotgun (WGS) entry which is preliminary data.</text>
</comment>
<dbReference type="InterPro" id="IPR036116">
    <property type="entry name" value="FN3_sf"/>
</dbReference>
<feature type="transmembrane region" description="Helical" evidence="8">
    <location>
        <begin position="278"/>
        <end position="298"/>
    </location>
</feature>
<keyword evidence="6" id="KW-0675">Receptor</keyword>
<dbReference type="SUPFAM" id="SSF49265">
    <property type="entry name" value="Fibronectin type III"/>
    <property type="match status" value="1"/>
</dbReference>
<protein>
    <recommendedName>
        <fullName evidence="9">Fibronectin type-III domain-containing protein</fullName>
    </recommendedName>
</protein>
<name>A0AAN8CU18_9TELE</name>
<keyword evidence="5 8" id="KW-0472">Membrane</keyword>
<dbReference type="GO" id="GO:0004896">
    <property type="term" value="F:cytokine receptor activity"/>
    <property type="evidence" value="ECO:0007669"/>
    <property type="project" value="TreeGrafter"/>
</dbReference>
<evidence type="ECO:0000256" key="8">
    <source>
        <dbReference type="SAM" id="Phobius"/>
    </source>
</evidence>
<evidence type="ECO:0000313" key="11">
    <source>
        <dbReference type="Proteomes" id="UP001335648"/>
    </source>
</evidence>
<reference evidence="10 11" key="1">
    <citation type="journal article" date="2023" name="Mol. Biol. Evol.">
        <title>Genomics of Secondarily Temperate Adaptation in the Only Non-Antarctic Icefish.</title>
        <authorList>
            <person name="Rivera-Colon A.G."/>
            <person name="Rayamajhi N."/>
            <person name="Minhas B.F."/>
            <person name="Madrigal G."/>
            <person name="Bilyk K.T."/>
            <person name="Yoon V."/>
            <person name="Hune M."/>
            <person name="Gregory S."/>
            <person name="Cheng C.H.C."/>
            <person name="Catchen J.M."/>
        </authorList>
    </citation>
    <scope>NUCLEOTIDE SEQUENCE [LARGE SCALE GENOMIC DNA]</scope>
    <source>
        <strain evidence="10">JC2023a</strain>
    </source>
</reference>
<dbReference type="Proteomes" id="UP001335648">
    <property type="component" value="Unassembled WGS sequence"/>
</dbReference>
<keyword evidence="11" id="KW-1185">Reference proteome</keyword>